<protein>
    <submittedName>
        <fullName evidence="2">DUF6263 family protein</fullName>
    </submittedName>
</protein>
<evidence type="ECO:0000313" key="3">
    <source>
        <dbReference type="Proteomes" id="UP001207116"/>
    </source>
</evidence>
<dbReference type="EMBL" id="JAPFQP010000004">
    <property type="protein sequence ID" value="MCX2720227.1"/>
    <property type="molecule type" value="Genomic_DNA"/>
</dbReference>
<dbReference type="InterPro" id="IPR046230">
    <property type="entry name" value="DUF6263"/>
</dbReference>
<accession>A0AAE3SQ75</accession>
<dbReference type="RefSeq" id="WP_266014011.1">
    <property type="nucleotide sequence ID" value="NZ_JAPFQP010000004.1"/>
</dbReference>
<reference evidence="2" key="1">
    <citation type="submission" date="2022-11" db="EMBL/GenBank/DDBJ databases">
        <title>The characterization of three novel Bacteroidetes species and genomic analysis of their roles in tidal elemental geochemical cycles.</title>
        <authorList>
            <person name="Ma K.-J."/>
        </authorList>
    </citation>
    <scope>NUCLEOTIDE SEQUENCE</scope>
    <source>
        <strain evidence="2">M415</strain>
    </source>
</reference>
<name>A0AAE3SQ75_9FLAO</name>
<dbReference type="AlphaFoldDB" id="A0AAE3SQ75"/>
<evidence type="ECO:0000313" key="2">
    <source>
        <dbReference type="EMBL" id="MCX2720227.1"/>
    </source>
</evidence>
<sequence length="293" mass="32559">MKNAIIFVLFLLLSTTAVSQTNLQYNLKEGEVYKIKQEAQQVILQEMDGAVHELTNKITGLLEFQVIKERDTTFEIDLFFRDLSLVMTSSIQGELMNVKASEVDENDIQSKIFNSLLNEPVHMILSKNGDILEVTGGDSLVIKMSGASGITDEFSLNMMKKSLEREFGSEALSNSYEQMTFIYPSKPVRVGESWKNEYQGKLSARNSWLLEALSESTATIKGEADITMDVSEPISTMKLDGSQSTWIKTDLLSGFIVSMKVEGSSKGVTIMAQMGNAEIPTSIQSVTTYELIQ</sequence>
<organism evidence="2 3">
    <name type="scientific">Lentiprolixibacter aurantiacus</name>
    <dbReference type="NCBI Taxonomy" id="2993939"/>
    <lineage>
        <taxon>Bacteria</taxon>
        <taxon>Pseudomonadati</taxon>
        <taxon>Bacteroidota</taxon>
        <taxon>Flavobacteriia</taxon>
        <taxon>Flavobacteriales</taxon>
        <taxon>Flavobacteriaceae</taxon>
        <taxon>Lentiprolixibacter</taxon>
    </lineage>
</organism>
<keyword evidence="3" id="KW-1185">Reference proteome</keyword>
<dbReference type="Pfam" id="PF19777">
    <property type="entry name" value="DUF6263"/>
    <property type="match status" value="1"/>
</dbReference>
<proteinExistence type="predicted"/>
<dbReference type="Proteomes" id="UP001207116">
    <property type="component" value="Unassembled WGS sequence"/>
</dbReference>
<evidence type="ECO:0000256" key="1">
    <source>
        <dbReference type="SAM" id="SignalP"/>
    </source>
</evidence>
<keyword evidence="1" id="KW-0732">Signal</keyword>
<feature type="signal peptide" evidence="1">
    <location>
        <begin position="1"/>
        <end position="19"/>
    </location>
</feature>
<comment type="caution">
    <text evidence="2">The sequence shown here is derived from an EMBL/GenBank/DDBJ whole genome shotgun (WGS) entry which is preliminary data.</text>
</comment>
<feature type="chain" id="PRO_5042001520" evidence="1">
    <location>
        <begin position="20"/>
        <end position="293"/>
    </location>
</feature>
<gene>
    <name evidence="2" type="ORF">OO016_11495</name>
</gene>